<comment type="subcellular location">
    <subcellularLocation>
        <location evidence="2">Nucleus</location>
    </subcellularLocation>
</comment>
<dbReference type="InterPro" id="IPR038704">
    <property type="entry name" value="YEAST_sf"/>
</dbReference>
<gene>
    <name evidence="5" type="ORF">BN946_scf184972.g7</name>
</gene>
<keyword evidence="1 2" id="KW-0539">Nucleus</keyword>
<feature type="compositionally biased region" description="Acidic residues" evidence="3">
    <location>
        <begin position="504"/>
        <end position="516"/>
    </location>
</feature>
<dbReference type="InterPro" id="IPR055127">
    <property type="entry name" value="YEATS2_3HBD"/>
</dbReference>
<dbReference type="Pfam" id="PF22951">
    <property type="entry name" value="3HBD"/>
    <property type="match status" value="1"/>
</dbReference>
<dbReference type="PROSITE" id="PS51037">
    <property type="entry name" value="YEATS"/>
    <property type="match status" value="1"/>
</dbReference>
<comment type="caution">
    <text evidence="5">The sequence shown here is derived from an EMBL/GenBank/DDBJ whole genome shotgun (WGS) entry which is preliminary data.</text>
</comment>
<evidence type="ECO:0000256" key="2">
    <source>
        <dbReference type="PROSITE-ProRule" id="PRU00376"/>
    </source>
</evidence>
<evidence type="ECO:0000256" key="1">
    <source>
        <dbReference type="ARBA" id="ARBA00023242"/>
    </source>
</evidence>
<organism evidence="5 6">
    <name type="scientific">Pycnoporus cinnabarinus</name>
    <name type="common">Cinnabar-red polypore</name>
    <name type="synonym">Trametes cinnabarina</name>
    <dbReference type="NCBI Taxonomy" id="5643"/>
    <lineage>
        <taxon>Eukaryota</taxon>
        <taxon>Fungi</taxon>
        <taxon>Dikarya</taxon>
        <taxon>Basidiomycota</taxon>
        <taxon>Agaricomycotina</taxon>
        <taxon>Agaricomycetes</taxon>
        <taxon>Polyporales</taxon>
        <taxon>Polyporaceae</taxon>
        <taxon>Trametes</taxon>
    </lineage>
</organism>
<dbReference type="Pfam" id="PF25909">
    <property type="entry name" value="zf-C2H2_AHC1"/>
    <property type="match status" value="1"/>
</dbReference>
<dbReference type="OMA" id="HTHRWRL"/>
<evidence type="ECO:0000259" key="4">
    <source>
        <dbReference type="PROSITE" id="PS51037"/>
    </source>
</evidence>
<dbReference type="HOGENOM" id="CLU_012846_0_0_1"/>
<dbReference type="InterPro" id="IPR055129">
    <property type="entry name" value="YEATS_dom"/>
</dbReference>
<feature type="region of interest" description="Disordered" evidence="3">
    <location>
        <begin position="881"/>
        <end position="919"/>
    </location>
</feature>
<feature type="region of interest" description="Disordered" evidence="3">
    <location>
        <begin position="84"/>
        <end position="119"/>
    </location>
</feature>
<feature type="domain" description="YEATS" evidence="4">
    <location>
        <begin position="321"/>
        <end position="481"/>
    </location>
</feature>
<dbReference type="EMBL" id="CCBP010000173">
    <property type="protein sequence ID" value="CDO74440.1"/>
    <property type="molecule type" value="Genomic_DNA"/>
</dbReference>
<feature type="compositionally biased region" description="Polar residues" evidence="3">
    <location>
        <begin position="343"/>
        <end position="364"/>
    </location>
</feature>
<evidence type="ECO:0000313" key="5">
    <source>
        <dbReference type="EMBL" id="CDO74440.1"/>
    </source>
</evidence>
<feature type="region of interest" description="Disordered" evidence="3">
    <location>
        <begin position="491"/>
        <end position="516"/>
    </location>
</feature>
<dbReference type="Gene3D" id="2.60.40.1970">
    <property type="entry name" value="YEATS domain"/>
    <property type="match status" value="1"/>
</dbReference>
<dbReference type="AlphaFoldDB" id="A0A060SJ70"/>
<accession>A0A060SJ70</accession>
<dbReference type="GO" id="GO:0005634">
    <property type="term" value="C:nucleus"/>
    <property type="evidence" value="ECO:0007669"/>
    <property type="project" value="UniProtKB-SubCell"/>
</dbReference>
<name>A0A060SJ70_PYCCI</name>
<dbReference type="STRING" id="5643.A0A060SJ70"/>
<feature type="compositionally biased region" description="Low complexity" evidence="3">
    <location>
        <begin position="93"/>
        <end position="118"/>
    </location>
</feature>
<dbReference type="InterPro" id="IPR058706">
    <property type="entry name" value="zf-C2H2_AHC1-like"/>
</dbReference>
<feature type="region of interest" description="Disordered" evidence="3">
    <location>
        <begin position="616"/>
        <end position="639"/>
    </location>
</feature>
<sequence length="932" mass="101582">MVASHSPTVQQLLLEEIDLEVAIRQRIADTVRSRIAWALLLQQSLQRGTSFRLDDFRAASLEALDAIEAPCDLIYHREVRLAPQPIRPPPPANATQPDSATSPLTSTSRSTRTRGLPRAAPAPRERLLFIRNTSTDPAEVAKLACPVCARSDFSSLQGLLNHCRLRHQIEYGSHDECMQSCAVIVPDTERDWVVAAGIEVGGVSLPSLRRLFEIAVGAGDKVILPTRKPSPSVPAPVTAETDREQAPILADTKKEPSEDVAQEKAHITKTLGYHIDTPALAPFLGRAPKKRCINVRVDEDEPVDIEDVSAGSGLQNRRIWRKPYAHRNIARKELDEVFPLSELPSNATSQQDANDTPQEESANHNAGRKDSSALQMLSGTRFHINARVQVADYSLFLAPNPPPSSATVPLTISEPPFVVTSTTDRPFLVRLSFTWAGSMNPPTEIEHWVELDPMHYSNPVLGDQQVFDVELDRSTELLTVPPDLNEVSLESMHSGETTNHAAPEEELGEEEAEAEPDYSIRLRSLVPQFPMTLKDVKGRFSSRLPYTLASGPTHLRTMCYGRRKALESRQMARARSLRDAYSQLVSQQHDADAVPLTAVDVFHWLEDEGFYPRSGVRAKQDLQKQGPAKSSRRQRGPGALANDAFCRTCGLHRAYHPNVVDEDVKPMDIKPAALGAAVERGLCMFFNGEDREPTRRPIFDVDALLKFAPANSDIGAAPEVPYGLSRAIFVAPSSSSQRTVMSSSPVDLVSVADPALVVAIQRITGLPRSRNEAAQRRSSEEIAAPHLLTTLTRSEAAVELAPSALLAVVLKGLVRQLVGRGIDTLRQDEAALRVATGRHERARRAPAAGETLSPRRVLAPSHVLRGVAGYARTGSAGILDDDPTGGAIHIRAGQDGEGDRGDGDVSGEKDSALLPGPGLVLPDGMVVKAEER</sequence>
<feature type="region of interest" description="Disordered" evidence="3">
    <location>
        <begin position="341"/>
        <end position="370"/>
    </location>
</feature>
<reference evidence="5" key="1">
    <citation type="submission" date="2014-01" db="EMBL/GenBank/DDBJ databases">
        <title>The genome of the white-rot fungus Pycnoporus cinnabarinus: a basidiomycete model with a versatile arsenal for lignocellulosic biomass breakdown.</title>
        <authorList>
            <person name="Levasseur A."/>
            <person name="Lomascolo A."/>
            <person name="Ruiz-Duenas F.J."/>
            <person name="Uzan E."/>
            <person name="Piumi F."/>
            <person name="Kues U."/>
            <person name="Ram A.F.J."/>
            <person name="Murat C."/>
            <person name="Haon M."/>
            <person name="Benoit I."/>
            <person name="Arfi Y."/>
            <person name="Chevret D."/>
            <person name="Drula E."/>
            <person name="Kwon M.J."/>
            <person name="Gouret P."/>
            <person name="Lesage-Meessen L."/>
            <person name="Lombard V."/>
            <person name="Mariette J."/>
            <person name="Noirot C."/>
            <person name="Park J."/>
            <person name="Patyshakuliyeva A."/>
            <person name="Wieneger R.A.B."/>
            <person name="Wosten H.A.B."/>
            <person name="Martin F."/>
            <person name="Coutinho P.M."/>
            <person name="de Vries R."/>
            <person name="Martinez A.T."/>
            <person name="Klopp C."/>
            <person name="Pontarotti P."/>
            <person name="Henrissat B."/>
            <person name="Record E."/>
        </authorList>
    </citation>
    <scope>NUCLEOTIDE SEQUENCE [LARGE SCALE GENOMIC DNA]</scope>
    <source>
        <strain evidence="5">BRFM137</strain>
    </source>
</reference>
<protein>
    <recommendedName>
        <fullName evidence="4">YEATS domain-containing protein</fullName>
    </recommendedName>
</protein>
<dbReference type="OrthoDB" id="1741717at2759"/>
<dbReference type="Proteomes" id="UP000029665">
    <property type="component" value="Unassembled WGS sequence"/>
</dbReference>
<proteinExistence type="predicted"/>
<feature type="compositionally biased region" description="Basic and acidic residues" evidence="3">
    <location>
        <begin position="892"/>
        <end position="911"/>
    </location>
</feature>
<evidence type="ECO:0000256" key="3">
    <source>
        <dbReference type="SAM" id="MobiDB-lite"/>
    </source>
</evidence>
<keyword evidence="6" id="KW-1185">Reference proteome</keyword>
<evidence type="ECO:0000313" key="6">
    <source>
        <dbReference type="Proteomes" id="UP000029665"/>
    </source>
</evidence>